<evidence type="ECO:0000313" key="1">
    <source>
        <dbReference type="EMBL" id="EME79971.1"/>
    </source>
</evidence>
<keyword evidence="2" id="KW-1185">Reference proteome</keyword>
<proteinExistence type="predicted"/>
<dbReference type="STRING" id="383855.M3A5R5"/>
<protein>
    <submittedName>
        <fullName evidence="1">Uncharacterized protein</fullName>
    </submittedName>
</protein>
<reference evidence="1 2" key="1">
    <citation type="journal article" date="2012" name="PLoS Pathog.">
        <title>Diverse lifestyles and strategies of plant pathogenesis encoded in the genomes of eighteen Dothideomycetes fungi.</title>
        <authorList>
            <person name="Ohm R.A."/>
            <person name="Feau N."/>
            <person name="Henrissat B."/>
            <person name="Schoch C.L."/>
            <person name="Horwitz B.A."/>
            <person name="Barry K.W."/>
            <person name="Condon B.J."/>
            <person name="Copeland A.C."/>
            <person name="Dhillon B."/>
            <person name="Glaser F."/>
            <person name="Hesse C.N."/>
            <person name="Kosti I."/>
            <person name="LaButti K."/>
            <person name="Lindquist E.A."/>
            <person name="Lucas S."/>
            <person name="Salamov A.A."/>
            <person name="Bradshaw R.E."/>
            <person name="Ciuffetti L."/>
            <person name="Hamelin R.C."/>
            <person name="Kema G.H.J."/>
            <person name="Lawrence C."/>
            <person name="Scott J.A."/>
            <person name="Spatafora J.W."/>
            <person name="Turgeon B.G."/>
            <person name="de Wit P.J.G.M."/>
            <person name="Zhong S."/>
            <person name="Goodwin S.B."/>
            <person name="Grigoriev I.V."/>
        </authorList>
    </citation>
    <scope>NUCLEOTIDE SEQUENCE [LARGE SCALE GENOMIC DNA]</scope>
    <source>
        <strain evidence="1 2">CIRAD86</strain>
    </source>
</reference>
<organism evidence="1 2">
    <name type="scientific">Pseudocercospora fijiensis (strain CIRAD86)</name>
    <name type="common">Black leaf streak disease fungus</name>
    <name type="synonym">Mycosphaerella fijiensis</name>
    <dbReference type="NCBI Taxonomy" id="383855"/>
    <lineage>
        <taxon>Eukaryota</taxon>
        <taxon>Fungi</taxon>
        <taxon>Dikarya</taxon>
        <taxon>Ascomycota</taxon>
        <taxon>Pezizomycotina</taxon>
        <taxon>Dothideomycetes</taxon>
        <taxon>Dothideomycetidae</taxon>
        <taxon>Mycosphaerellales</taxon>
        <taxon>Mycosphaerellaceae</taxon>
        <taxon>Pseudocercospora</taxon>
    </lineage>
</organism>
<dbReference type="OrthoDB" id="5134445at2759"/>
<dbReference type="AlphaFoldDB" id="M3A5R5"/>
<dbReference type="GeneID" id="19333662"/>
<gene>
    <name evidence="1" type="ORF">MYCFIDRAFT_176973</name>
</gene>
<accession>M3A5R5</accession>
<dbReference type="VEuPathDB" id="FungiDB:MYCFIDRAFT_176973"/>
<evidence type="ECO:0000313" key="2">
    <source>
        <dbReference type="Proteomes" id="UP000016932"/>
    </source>
</evidence>
<sequence>MSLLRRSVRSADFARESAGGILVFLAAQGKAQRILRLNLQPLSLLGYPNHSLGNEGVAVRVLAISEAPAMSAADLHLMNCVNEHMPIWLDSDRQAHQRVDKPTRCTRTADSEAHKCSNMVYEAPCVDAVSASKLVMYQPPTVSALCFSLFNVVSASLWEAPNLDRGGSMLEQDMVVFMTKTGGFSVPDGDEHRVVMLDFALCRFRKPEESDAEWGRAQWRPDEEGAIGAVVCKQDWPNWALSCDLRNPISGLSGRLERMTMVDAVCSSEWCGWYYSQRQKP</sequence>
<dbReference type="EMBL" id="KB446561">
    <property type="protein sequence ID" value="EME79971.1"/>
    <property type="molecule type" value="Genomic_DNA"/>
</dbReference>
<name>M3A5R5_PSEFD</name>
<dbReference type="HOGENOM" id="CLU_990874_0_0_1"/>
<dbReference type="Proteomes" id="UP000016932">
    <property type="component" value="Unassembled WGS sequence"/>
</dbReference>
<dbReference type="RefSeq" id="XP_007929060.1">
    <property type="nucleotide sequence ID" value="XM_007930869.1"/>
</dbReference>
<dbReference type="KEGG" id="pfj:MYCFIDRAFT_176973"/>